<accession>X8IYP9</accession>
<sequence length="134" mass="14871">MHDIPEVPEVSLESLRDTVLPIPPARVLDSICKALIANNSIQVSDEDPQWKCLPPDTGVAGYETGCLAFFERILLAIIDSHNAFESDATFQIAQTGLPLDFPEDALDLDDPDEFSYLQRRRSESGKATLVHFNN</sequence>
<evidence type="ECO:0000313" key="2">
    <source>
        <dbReference type="Proteomes" id="UP000030108"/>
    </source>
</evidence>
<dbReference type="Proteomes" id="UP000030108">
    <property type="component" value="Unassembled WGS sequence"/>
</dbReference>
<gene>
    <name evidence="1" type="ORF">RSOL_103520</name>
</gene>
<organism evidence="1 2">
    <name type="scientific">Rhizoctonia solani AG-3 Rhs1AP</name>
    <dbReference type="NCBI Taxonomy" id="1086054"/>
    <lineage>
        <taxon>Eukaryota</taxon>
        <taxon>Fungi</taxon>
        <taxon>Dikarya</taxon>
        <taxon>Basidiomycota</taxon>
        <taxon>Agaricomycotina</taxon>
        <taxon>Agaricomycetes</taxon>
        <taxon>Cantharellales</taxon>
        <taxon>Ceratobasidiaceae</taxon>
        <taxon>Rhizoctonia</taxon>
    </lineage>
</organism>
<feature type="non-terminal residue" evidence="1">
    <location>
        <position position="134"/>
    </location>
</feature>
<dbReference type="EMBL" id="JATN01000322">
    <property type="protein sequence ID" value="EUC55238.1"/>
    <property type="molecule type" value="Genomic_DNA"/>
</dbReference>
<name>X8IYP9_9AGAM</name>
<dbReference type="OrthoDB" id="312874at2759"/>
<comment type="caution">
    <text evidence="1">The sequence shown here is derived from an EMBL/GenBank/DDBJ whole genome shotgun (WGS) entry which is preliminary data.</text>
</comment>
<dbReference type="AlphaFoldDB" id="X8IYP9"/>
<reference evidence="2" key="1">
    <citation type="journal article" date="2014" name="Genome Announc.">
        <title>Draft genome sequence of the plant-pathogenic soil fungus Rhizoctonia solani anastomosis group 3 strain Rhs1AP.</title>
        <authorList>
            <person name="Cubeta M.A."/>
            <person name="Thomas E."/>
            <person name="Dean R.A."/>
            <person name="Jabaji S."/>
            <person name="Neate S.M."/>
            <person name="Tavantzis S."/>
            <person name="Toda T."/>
            <person name="Vilgalys R."/>
            <person name="Bharathan N."/>
            <person name="Fedorova-Abrams N."/>
            <person name="Pakala S.B."/>
            <person name="Pakala S.M."/>
            <person name="Zafar N."/>
            <person name="Joardar V."/>
            <person name="Losada L."/>
            <person name="Nierman W.C."/>
        </authorList>
    </citation>
    <scope>NUCLEOTIDE SEQUENCE [LARGE SCALE GENOMIC DNA]</scope>
    <source>
        <strain evidence="2">AG-3</strain>
    </source>
</reference>
<evidence type="ECO:0000313" key="1">
    <source>
        <dbReference type="EMBL" id="EUC55238.1"/>
    </source>
</evidence>
<proteinExistence type="predicted"/>
<protein>
    <submittedName>
        <fullName evidence="1">Uncharacterized protein</fullName>
    </submittedName>
</protein>